<protein>
    <submittedName>
        <fullName evidence="3">TnsD family transposase</fullName>
    </submittedName>
</protein>
<dbReference type="EMBL" id="JACVHF010000005">
    <property type="protein sequence ID" value="MBC9784297.1"/>
    <property type="molecule type" value="Genomic_DNA"/>
</dbReference>
<accession>A0ABR7T2E1</accession>
<evidence type="ECO:0000313" key="4">
    <source>
        <dbReference type="Proteomes" id="UP000617402"/>
    </source>
</evidence>
<keyword evidence="4" id="KW-1185">Reference proteome</keyword>
<evidence type="ECO:0000259" key="2">
    <source>
        <dbReference type="Pfam" id="PF15978"/>
    </source>
</evidence>
<sequence>MLVSFPHPYPDELLYSVFARYHVRSGNLGPKMTVQELFDSDSAIAVVDLPSHLGALIENMPQGLHYTADDLVDNHTLYPFYSAFLEPLTAKKIRADMIDADGKGIHYTGGIMASNIPVPSYLRYCKECALKEQEMYGELFWHRAHQLPGVLVCAIHGLSLINSTVIKQSFNRHQYITASLENCMPSIVPSDFTHSQREHLLGLAVDAQWLLNQRYEDLELNWLQENYLAHLSERGLVTPKGHVRQEALANEFIQYYGRELLCLLGTDVSVTSQWDWLKGMTRMPKKAIHPIRHLLMMRFLTGEAETFLSCEKSYAPFGQKSWPCLNPVANHRFRSTIGEVIISRCSNTGKPIGTFRCCCGFVYSRRGPDQTKKDRFRFGRIKAFGQVWEERLRALIEETDFDLKETARYMGVDTKTVIHQASKLELKVRWLHESANVSREKIDIIKSLEPLRERYRDTWRKIYQENPNLTKTGMRQHSPKTYAWLYRNDRLWLNENSPIVKKSGLPIERIDWTARDTEILEKVKSATKELLNSSTKPQRITKSRIGKITGTLALLEKHQENLPRTMRALQDVTESIVEFQIRRVRWAVSILRCKNNKVEEWKIKRIAGLKTNVDKAVLNEIKQWVCNNKD</sequence>
<comment type="caution">
    <text evidence="3">The sequence shown here is derived from an EMBL/GenBank/DDBJ whole genome shotgun (WGS) entry which is preliminary data.</text>
</comment>
<dbReference type="InterPro" id="IPR032750">
    <property type="entry name" value="TnsD_C"/>
</dbReference>
<evidence type="ECO:0000259" key="1">
    <source>
        <dbReference type="Pfam" id="PF06527"/>
    </source>
</evidence>
<reference evidence="3 4" key="1">
    <citation type="submission" date="2020-07" db="EMBL/GenBank/DDBJ databases">
        <title>Draft whole-genome sequence of Heliobacterium chlorum DSM 3682, type strain.</title>
        <authorList>
            <person name="Kyndt J.A."/>
            <person name="Meyer T.E."/>
            <person name="Imhoff J.F."/>
        </authorList>
    </citation>
    <scope>NUCLEOTIDE SEQUENCE [LARGE SCALE GENOMIC DNA]</scope>
    <source>
        <strain evidence="3 4">DSM 3682</strain>
    </source>
</reference>
<feature type="domain" description="TniQ" evidence="1">
    <location>
        <begin position="5"/>
        <end position="160"/>
    </location>
</feature>
<dbReference type="Pfam" id="PF15978">
    <property type="entry name" value="TnsD"/>
    <property type="match status" value="1"/>
</dbReference>
<gene>
    <name evidence="3" type="ORF">H1S01_07205</name>
</gene>
<dbReference type="RefSeq" id="WP_188039414.1">
    <property type="nucleotide sequence ID" value="NZ_JACVHF010000005.1"/>
</dbReference>
<feature type="domain" description="Transposon Tn7 transposition protein TnsD C-terminal" evidence="2">
    <location>
        <begin position="204"/>
        <end position="569"/>
    </location>
</feature>
<dbReference type="Pfam" id="PF06527">
    <property type="entry name" value="TniQ"/>
    <property type="match status" value="1"/>
</dbReference>
<organism evidence="3 4">
    <name type="scientific">Heliobacterium chlorum</name>
    <dbReference type="NCBI Taxonomy" id="2698"/>
    <lineage>
        <taxon>Bacteria</taxon>
        <taxon>Bacillati</taxon>
        <taxon>Bacillota</taxon>
        <taxon>Clostridia</taxon>
        <taxon>Eubacteriales</taxon>
        <taxon>Heliobacteriaceae</taxon>
        <taxon>Heliobacterium</taxon>
    </lineage>
</organism>
<dbReference type="Proteomes" id="UP000617402">
    <property type="component" value="Unassembled WGS sequence"/>
</dbReference>
<dbReference type="InterPro" id="IPR009492">
    <property type="entry name" value="TniQ"/>
</dbReference>
<evidence type="ECO:0000313" key="3">
    <source>
        <dbReference type="EMBL" id="MBC9784297.1"/>
    </source>
</evidence>
<proteinExistence type="predicted"/>
<name>A0ABR7T2E1_HELCL</name>